<dbReference type="EMBL" id="JBHTGL010000008">
    <property type="protein sequence ID" value="MFD0629330.1"/>
    <property type="molecule type" value="Genomic_DNA"/>
</dbReference>
<proteinExistence type="predicted"/>
<dbReference type="InterPro" id="IPR001387">
    <property type="entry name" value="Cro/C1-type_HTH"/>
</dbReference>
<evidence type="ECO:0000313" key="2">
    <source>
        <dbReference type="EMBL" id="MFD0621536.1"/>
    </source>
</evidence>
<dbReference type="Gene3D" id="1.10.260.40">
    <property type="entry name" value="lambda repressor-like DNA-binding domains"/>
    <property type="match status" value="1"/>
</dbReference>
<keyword evidence="5" id="KW-1185">Reference proteome</keyword>
<organism evidence="3 5">
    <name type="scientific">Streptomyces sanglieri</name>
    <dbReference type="NCBI Taxonomy" id="193460"/>
    <lineage>
        <taxon>Bacteria</taxon>
        <taxon>Bacillati</taxon>
        <taxon>Actinomycetota</taxon>
        <taxon>Actinomycetes</taxon>
        <taxon>Kitasatosporales</taxon>
        <taxon>Streptomycetaceae</taxon>
        <taxon>Streptomyces</taxon>
    </lineage>
</organism>
<reference evidence="5" key="2">
    <citation type="journal article" date="2019" name="Int. J. Syst. Evol. Microbiol.">
        <title>The Global Catalogue of Microorganisms (GCM) 10K type strain sequencing project: providing services to taxonomists for standard genome sequencing and annotation.</title>
        <authorList>
            <consortium name="The Broad Institute Genomics Platform"/>
            <consortium name="The Broad Institute Genome Sequencing Center for Infectious Disease"/>
            <person name="Wu L."/>
            <person name="Ma J."/>
        </authorList>
    </citation>
    <scope>NUCLEOTIDE SEQUENCE [LARGE SCALE GENOMIC DNA]</scope>
    <source>
        <strain evidence="5">JCM 12607</strain>
    </source>
</reference>
<gene>
    <name evidence="2" type="ORF">ACFQ2K_00655</name>
    <name evidence="3" type="ORF">ACFQ2K_48720</name>
    <name evidence="4" type="ORF">ACFQ2K_52765</name>
</gene>
<sequence>MDIPAELSMGEKIKVLRESRGMSRPVLAGLCNRGPDWLKKIETGERELRSHTLLLALAAALQVGDLSAITGTNTSTPVPLGRLSSCCRSDREGWASNGSLVRVIAGGRGNEGRASW</sequence>
<reference evidence="3" key="3">
    <citation type="submission" date="2024-09" db="EMBL/GenBank/DDBJ databases">
        <authorList>
            <person name="Sun Q."/>
            <person name="Mori K."/>
        </authorList>
    </citation>
    <scope>NUCLEOTIDE SEQUENCE</scope>
    <source>
        <strain evidence="3">JCM 12607</strain>
    </source>
</reference>
<protein>
    <submittedName>
        <fullName evidence="3">Multiprotein-bridging factor 1 family protein</fullName>
    </submittedName>
</protein>
<evidence type="ECO:0000259" key="1">
    <source>
        <dbReference type="PROSITE" id="PS50943"/>
    </source>
</evidence>
<name>A0ABW2X749_9ACTN</name>
<dbReference type="PROSITE" id="PS50943">
    <property type="entry name" value="HTH_CROC1"/>
    <property type="match status" value="1"/>
</dbReference>
<dbReference type="Proteomes" id="UP001596915">
    <property type="component" value="Unassembled WGS sequence"/>
</dbReference>
<evidence type="ECO:0000313" key="5">
    <source>
        <dbReference type="Proteomes" id="UP001596915"/>
    </source>
</evidence>
<dbReference type="EMBL" id="JBHTGL010000011">
    <property type="protein sequence ID" value="MFD0629971.1"/>
    <property type="molecule type" value="Genomic_DNA"/>
</dbReference>
<dbReference type="Pfam" id="PF13560">
    <property type="entry name" value="HTH_31"/>
    <property type="match status" value="1"/>
</dbReference>
<evidence type="ECO:0000313" key="4">
    <source>
        <dbReference type="EMBL" id="MFD0629971.1"/>
    </source>
</evidence>
<feature type="domain" description="HTH cro/C1-type" evidence="1">
    <location>
        <begin position="13"/>
        <end position="69"/>
    </location>
</feature>
<dbReference type="SUPFAM" id="SSF47413">
    <property type="entry name" value="lambda repressor-like DNA-binding domains"/>
    <property type="match status" value="1"/>
</dbReference>
<evidence type="ECO:0000313" key="3">
    <source>
        <dbReference type="EMBL" id="MFD0629330.1"/>
    </source>
</evidence>
<dbReference type="CDD" id="cd00093">
    <property type="entry name" value="HTH_XRE"/>
    <property type="match status" value="1"/>
</dbReference>
<dbReference type="EMBL" id="JBHTGL010000001">
    <property type="protein sequence ID" value="MFD0621536.1"/>
    <property type="molecule type" value="Genomic_DNA"/>
</dbReference>
<reference evidence="3" key="1">
    <citation type="journal article" date="2014" name="Int. J. Syst. Evol. Microbiol.">
        <title>Complete genome of a new Firmicutes species belonging to the dominant human colonic microbiota ('Ruminococcus bicirculans') reveals two chromosomes and a selective capacity to utilize plant glucans.</title>
        <authorList>
            <consortium name="NISC Comparative Sequencing Program"/>
            <person name="Wegmann U."/>
            <person name="Louis P."/>
            <person name="Goesmann A."/>
            <person name="Henrissat B."/>
            <person name="Duncan S.H."/>
            <person name="Flint H.J."/>
        </authorList>
    </citation>
    <scope>NUCLEOTIDE SEQUENCE</scope>
    <source>
        <strain evidence="3">JCM 12607</strain>
    </source>
</reference>
<dbReference type="InterPro" id="IPR010982">
    <property type="entry name" value="Lambda_DNA-bd_dom_sf"/>
</dbReference>
<accession>A0ABW2X749</accession>
<comment type="caution">
    <text evidence="3">The sequence shown here is derived from an EMBL/GenBank/DDBJ whole genome shotgun (WGS) entry which is preliminary data.</text>
</comment>